<sequence>MAELAVAEGWCPFAIHKPVPSHKYWQGNKGRDAVVMHVSQGTMNSMVGWFLGGSEATAHFGIGPDGALFQFVSVHDSAFGNGASFRNGRWFDPAGHQVKPAWAGLRAGQNPNWYTISVEHAGFFTDAWTEAMDATNTRLLIWLAEQFATLAPYAPGKTLIGHCD</sequence>
<organism evidence="2 3">
    <name type="scientific">Kouleothrix aurantiaca</name>
    <dbReference type="NCBI Taxonomy" id="186479"/>
    <lineage>
        <taxon>Bacteria</taxon>
        <taxon>Bacillati</taxon>
        <taxon>Chloroflexota</taxon>
        <taxon>Chloroflexia</taxon>
        <taxon>Chloroflexales</taxon>
        <taxon>Roseiflexineae</taxon>
        <taxon>Roseiflexaceae</taxon>
        <taxon>Kouleothrix</taxon>
    </lineage>
</organism>
<evidence type="ECO:0000313" key="2">
    <source>
        <dbReference type="EMBL" id="KPV50080.1"/>
    </source>
</evidence>
<accession>A0A0P9F189</accession>
<protein>
    <recommendedName>
        <fullName evidence="1">N-acetylmuramoyl-L-alanine amidase domain-containing protein</fullName>
    </recommendedName>
</protein>
<evidence type="ECO:0000259" key="1">
    <source>
        <dbReference type="Pfam" id="PF01510"/>
    </source>
</evidence>
<evidence type="ECO:0000313" key="3">
    <source>
        <dbReference type="Proteomes" id="UP000050509"/>
    </source>
</evidence>
<feature type="non-terminal residue" evidence="2">
    <location>
        <position position="164"/>
    </location>
</feature>
<comment type="caution">
    <text evidence="2">The sequence shown here is derived from an EMBL/GenBank/DDBJ whole genome shotgun (WGS) entry which is preliminary data.</text>
</comment>
<feature type="domain" description="N-acetylmuramoyl-L-alanine amidase" evidence="1">
    <location>
        <begin position="32"/>
        <end position="163"/>
    </location>
</feature>
<gene>
    <name evidence="2" type="ORF">SE17_29030</name>
</gene>
<proteinExistence type="predicted"/>
<reference evidence="2 3" key="1">
    <citation type="submission" date="2015-09" db="EMBL/GenBank/DDBJ databases">
        <title>Draft genome sequence of Kouleothrix aurantiaca JCM 19913.</title>
        <authorList>
            <person name="Hemp J."/>
        </authorList>
    </citation>
    <scope>NUCLEOTIDE SEQUENCE [LARGE SCALE GENOMIC DNA]</scope>
    <source>
        <strain evidence="2 3">COM-B</strain>
    </source>
</reference>
<dbReference type="Gene3D" id="3.40.80.10">
    <property type="entry name" value="Peptidoglycan recognition protein-like"/>
    <property type="match status" value="1"/>
</dbReference>
<dbReference type="Proteomes" id="UP000050509">
    <property type="component" value="Unassembled WGS sequence"/>
</dbReference>
<dbReference type="Pfam" id="PF01510">
    <property type="entry name" value="Amidase_2"/>
    <property type="match status" value="1"/>
</dbReference>
<dbReference type="GO" id="GO:0008745">
    <property type="term" value="F:N-acetylmuramoyl-L-alanine amidase activity"/>
    <property type="evidence" value="ECO:0007669"/>
    <property type="project" value="InterPro"/>
</dbReference>
<dbReference type="InterPro" id="IPR036505">
    <property type="entry name" value="Amidase/PGRP_sf"/>
</dbReference>
<name>A0A0P9F189_9CHLR</name>
<dbReference type="EMBL" id="LJCR01001591">
    <property type="protein sequence ID" value="KPV50080.1"/>
    <property type="molecule type" value="Genomic_DNA"/>
</dbReference>
<dbReference type="InterPro" id="IPR002502">
    <property type="entry name" value="Amidase_domain"/>
</dbReference>
<dbReference type="GO" id="GO:0009253">
    <property type="term" value="P:peptidoglycan catabolic process"/>
    <property type="evidence" value="ECO:0007669"/>
    <property type="project" value="InterPro"/>
</dbReference>
<keyword evidence="3" id="KW-1185">Reference proteome</keyword>
<dbReference type="AlphaFoldDB" id="A0A0P9F189"/>
<dbReference type="SUPFAM" id="SSF55846">
    <property type="entry name" value="N-acetylmuramoyl-L-alanine amidase-like"/>
    <property type="match status" value="1"/>
</dbReference>